<proteinExistence type="predicted"/>
<name>A0AAD6BL94_9TELE</name>
<dbReference type="AlphaFoldDB" id="A0AAD6BL94"/>
<dbReference type="Proteomes" id="UP001219934">
    <property type="component" value="Unassembled WGS sequence"/>
</dbReference>
<dbReference type="InterPro" id="IPR043502">
    <property type="entry name" value="DNA/RNA_pol_sf"/>
</dbReference>
<keyword evidence="2" id="KW-1185">Reference proteome</keyword>
<accession>A0AAD6BL94</accession>
<evidence type="ECO:0000313" key="2">
    <source>
        <dbReference type="Proteomes" id="UP001219934"/>
    </source>
</evidence>
<dbReference type="SUPFAM" id="SSF56672">
    <property type="entry name" value="DNA/RNA polymerases"/>
    <property type="match status" value="1"/>
</dbReference>
<dbReference type="EMBL" id="JAPTMU010000004">
    <property type="protein sequence ID" value="KAJ4945017.1"/>
    <property type="molecule type" value="Genomic_DNA"/>
</dbReference>
<protein>
    <recommendedName>
        <fullName evidence="3">Reverse transcriptase domain-containing protein</fullName>
    </recommendedName>
</protein>
<evidence type="ECO:0000313" key="1">
    <source>
        <dbReference type="EMBL" id="KAJ4945017.1"/>
    </source>
</evidence>
<gene>
    <name evidence="1" type="ORF">JOQ06_013556</name>
</gene>
<comment type="caution">
    <text evidence="1">The sequence shown here is derived from an EMBL/GenBank/DDBJ whole genome shotgun (WGS) entry which is preliminary data.</text>
</comment>
<evidence type="ECO:0008006" key="3">
    <source>
        <dbReference type="Google" id="ProtNLM"/>
    </source>
</evidence>
<dbReference type="PANTHER" id="PTHR47027">
    <property type="entry name" value="REVERSE TRANSCRIPTASE DOMAIN-CONTAINING PROTEIN"/>
    <property type="match status" value="1"/>
</dbReference>
<reference evidence="1" key="1">
    <citation type="submission" date="2022-11" db="EMBL/GenBank/DDBJ databases">
        <title>Chromosome-level genome of Pogonophryne albipinna.</title>
        <authorList>
            <person name="Jo E."/>
        </authorList>
    </citation>
    <scope>NUCLEOTIDE SEQUENCE</scope>
    <source>
        <strain evidence="1">SGF0006</strain>
        <tissue evidence="1">Muscle</tissue>
    </source>
</reference>
<organism evidence="1 2">
    <name type="scientific">Pogonophryne albipinna</name>
    <dbReference type="NCBI Taxonomy" id="1090488"/>
    <lineage>
        <taxon>Eukaryota</taxon>
        <taxon>Metazoa</taxon>
        <taxon>Chordata</taxon>
        <taxon>Craniata</taxon>
        <taxon>Vertebrata</taxon>
        <taxon>Euteleostomi</taxon>
        <taxon>Actinopterygii</taxon>
        <taxon>Neopterygii</taxon>
        <taxon>Teleostei</taxon>
        <taxon>Neoteleostei</taxon>
        <taxon>Acanthomorphata</taxon>
        <taxon>Eupercaria</taxon>
        <taxon>Perciformes</taxon>
        <taxon>Notothenioidei</taxon>
        <taxon>Pogonophryne</taxon>
    </lineage>
</organism>
<dbReference type="PANTHER" id="PTHR47027:SF27">
    <property type="entry name" value="REVERSE TRANSCRIPTASE DOMAIN-CONTAINING PROTEIN"/>
    <property type="match status" value="1"/>
</dbReference>
<sequence length="159" mass="17934">MVKILEAYGVPPNLLRAIETMYAGTRARVVTPDGNSEEFDILAGVMQGDTLDPFLFIMVLDYALMKAISGREQDLGFTLTPRRSRRYPTVELLNRVESECAKVGLRLNAKKTEVITYNILPEHPPLTTTEGTVLKEVKDFKYLGLWVNSTEQDLKVSLR</sequence>